<name>A0A510NA46_HALSA</name>
<keyword evidence="8" id="KW-0396">Initiation factor</keyword>
<dbReference type="Gene3D" id="3.30.310.10">
    <property type="entry name" value="TATA-Binding Protein"/>
    <property type="match status" value="2"/>
</dbReference>
<dbReference type="KEGG" id="hal:tbpC"/>
<dbReference type="RefSeq" id="WP_010890481.1">
    <property type="nucleotide sequence ID" value="NC_001869.1"/>
</dbReference>
<dbReference type="InterPro" id="IPR012295">
    <property type="entry name" value="TBP_dom_sf"/>
</dbReference>
<proteinExistence type="inferred from homology"/>
<dbReference type="SMR" id="A0A510NA46"/>
<evidence type="ECO:0000256" key="7">
    <source>
        <dbReference type="HAMAP-Rule" id="MF_00408"/>
    </source>
</evidence>
<gene>
    <name evidence="8" type="primary">tbpC1a</name>
    <name evidence="7" type="synonym">tbp</name>
    <name evidence="9" type="synonym">tbpC1b</name>
    <name evidence="9" type="ORF">VNG_6140G</name>
    <name evidence="8" type="ORF">VNG_7100</name>
</gene>
<comment type="similarity">
    <text evidence="1 7">Belongs to the TBP family.</text>
</comment>
<comment type="function">
    <text evidence="6 7">General factor that plays a role in the activation of archaeal genes transcribed by RNA polymerase. Binds specifically to the TATA box promoter element which lies close to the position of transcription initiation.</text>
</comment>
<evidence type="ECO:0000256" key="3">
    <source>
        <dbReference type="ARBA" id="ARBA00023015"/>
    </source>
</evidence>
<evidence type="ECO:0000313" key="9">
    <source>
        <dbReference type="EMBL" id="DAC79786.1"/>
    </source>
</evidence>
<reference evidence="8" key="2">
    <citation type="journal article" date="2015" name="Life">
        <title>A manual curation strategy to improve genome annotation: application to a set of haloarchael genomes.</title>
        <authorList>
            <person name="Pfeiffer F."/>
            <person name="Oesterhelt D."/>
        </authorList>
    </citation>
    <scope>NUCLEOTIDE SEQUENCE</scope>
    <source>
        <strain evidence="8">NRC-1</strain>
        <plasmid evidence="8">pNRC100</plasmid>
        <plasmid evidence="9">pNRC200</plasmid>
    </source>
</reference>
<dbReference type="InterPro" id="IPR033711">
    <property type="entry name" value="TBP_archaea"/>
</dbReference>
<dbReference type="EMBL" id="BK010831">
    <property type="protein sequence ID" value="DAC79786.1"/>
    <property type="molecule type" value="Genomic_DNA"/>
</dbReference>
<evidence type="ECO:0000256" key="6">
    <source>
        <dbReference type="ARBA" id="ARBA00025680"/>
    </source>
</evidence>
<dbReference type="GO" id="GO:0003743">
    <property type="term" value="F:translation initiation factor activity"/>
    <property type="evidence" value="ECO:0007669"/>
    <property type="project" value="UniProtKB-KW"/>
</dbReference>
<accession>A0A510NA46</accession>
<dbReference type="NCBIfam" id="NF001593">
    <property type="entry name" value="PRK00394.1-2"/>
    <property type="match status" value="1"/>
</dbReference>
<keyword evidence="8" id="KW-0648">Protein biosynthesis</keyword>
<evidence type="ECO:0000256" key="2">
    <source>
        <dbReference type="ARBA" id="ARBA00022737"/>
    </source>
</evidence>
<keyword evidence="5 7" id="KW-0804">Transcription</keyword>
<keyword evidence="2 7" id="KW-0677">Repeat</keyword>
<dbReference type="OrthoDB" id="350539at2157"/>
<geneLocation type="plasmid" evidence="8">
    <name>pNRC100</name>
</geneLocation>
<evidence type="ECO:0000313" key="8">
    <source>
        <dbReference type="EMBL" id="DAC79589.1"/>
    </source>
</evidence>
<keyword evidence="4 7" id="KW-0238">DNA-binding</keyword>
<dbReference type="PANTHER" id="PTHR10126">
    <property type="entry name" value="TATA-BOX BINDING PROTEIN"/>
    <property type="match status" value="1"/>
</dbReference>
<geneLocation type="plasmid" evidence="9">
    <name>pNRC200</name>
</geneLocation>
<dbReference type="HAMAP" id="MF_00408">
    <property type="entry name" value="TATA_bind_prot_arch"/>
    <property type="match status" value="1"/>
</dbReference>
<sequence length="181" mass="19761">MTVEIANIVGSGDLGVELDVEPLEADLSTPYSEYDPSNYHGLYVRLEENGPLITVYRSGKYIITGCASMESLHETNEEFLGMLADLGVTEEDTQTGFTVENVVCTAMLDELVSLNALAIGLGLEVTEYEPEQFPGLVYRPEEIGAVLLVFANGKMVITGAKDTETAESAYEYFQSKVQELV</sequence>
<dbReference type="CDD" id="cd04518">
    <property type="entry name" value="TBP_archaea"/>
    <property type="match status" value="1"/>
</dbReference>
<dbReference type="SUPFAM" id="SSF55945">
    <property type="entry name" value="TATA-box binding protein-like"/>
    <property type="match status" value="2"/>
</dbReference>
<dbReference type="PRINTS" id="PR00686">
    <property type="entry name" value="TIFACTORIID"/>
</dbReference>
<evidence type="ECO:0000256" key="5">
    <source>
        <dbReference type="ARBA" id="ARBA00023163"/>
    </source>
</evidence>
<keyword evidence="3 7" id="KW-0805">Transcription regulation</keyword>
<dbReference type="GO" id="GO:0006352">
    <property type="term" value="P:DNA-templated transcription initiation"/>
    <property type="evidence" value="ECO:0007669"/>
    <property type="project" value="InterPro"/>
</dbReference>
<evidence type="ECO:0000256" key="1">
    <source>
        <dbReference type="ARBA" id="ARBA00005560"/>
    </source>
</evidence>
<keyword evidence="8" id="KW-0614">Plasmid</keyword>
<protein>
    <recommendedName>
        <fullName evidence="7">TATA-box-binding protein</fullName>
    </recommendedName>
    <alternativeName>
        <fullName evidence="7">Box A-binding protein</fullName>
        <shortName evidence="7">BAP</shortName>
    </alternativeName>
    <alternativeName>
        <fullName evidence="7">TATA sequence-binding protein</fullName>
        <shortName evidence="7">TBP</shortName>
    </alternativeName>
    <alternativeName>
        <fullName evidence="7">TATA-box factor</fullName>
    </alternativeName>
</protein>
<dbReference type="KEGG" id="hal:VNG_6140G"/>
<dbReference type="GO" id="GO:0003700">
    <property type="term" value="F:DNA-binding transcription factor activity"/>
    <property type="evidence" value="ECO:0007669"/>
    <property type="project" value="UniProtKB-UniRule"/>
</dbReference>
<comment type="caution">
    <text evidence="7">Lacks conserved residue(s) required for the propagation of feature annotation.</text>
</comment>
<dbReference type="Pfam" id="PF00352">
    <property type="entry name" value="TBP"/>
    <property type="match status" value="2"/>
</dbReference>
<dbReference type="EMBL" id="BK010830">
    <property type="protein sequence ID" value="DAC79589.1"/>
    <property type="molecule type" value="Genomic_DNA"/>
</dbReference>
<dbReference type="GO" id="GO:0003677">
    <property type="term" value="F:DNA binding"/>
    <property type="evidence" value="ECO:0007669"/>
    <property type="project" value="UniProtKB-KW"/>
</dbReference>
<evidence type="ECO:0000256" key="4">
    <source>
        <dbReference type="ARBA" id="ARBA00023125"/>
    </source>
</evidence>
<reference evidence="8" key="3">
    <citation type="journal article" date="2019" name="Microbiol. Resour. Announc.">
        <title>The genome of the Halobacterium salinarum type strain is closely related to that of the laboratory strains NRC-1 and R1.</title>
        <authorList>
            <person name="Pfeiffer F."/>
            <person name="Marchfelder A."/>
            <person name="Habermann B.H."/>
            <person name="Dyall-Smith M."/>
        </authorList>
    </citation>
    <scope>NUCLEOTIDE SEQUENCE</scope>
    <source>
        <strain evidence="8">NRC-1</strain>
        <plasmid evidence="8">pNRC100</plasmid>
        <plasmid evidence="9">pNRC200</plasmid>
    </source>
</reference>
<reference evidence="8" key="1">
    <citation type="journal article" date="2008" name="Genomics">
        <title>Evolution in the laboratory: the genome of Halobacterium salinarum strain R1 compared to that of strain NRC-1.</title>
        <authorList>
            <person name="Pfeiffer F."/>
            <person name="Schuster S.C."/>
            <person name="Broicher A."/>
            <person name="Falb M."/>
            <person name="Palm P."/>
            <person name="Rodewald K."/>
            <person name="Ruepp A."/>
            <person name="Soppa J."/>
            <person name="Tittor J."/>
            <person name="Oesterhelt D."/>
        </authorList>
    </citation>
    <scope>NUCLEOTIDE SEQUENCE</scope>
    <source>
        <strain evidence="8">NRC-1</strain>
        <plasmid evidence="8">pNRC100</plasmid>
        <plasmid evidence="9">pNRC200</plasmid>
    </source>
</reference>
<dbReference type="GeneID" id="68695390"/>
<dbReference type="AlphaFoldDB" id="A0A510NA46"/>
<dbReference type="InterPro" id="IPR000814">
    <property type="entry name" value="TBP"/>
</dbReference>
<organism evidence="8">
    <name type="scientific">Halobacterium salinarum (strain ATCC 700922 / JCM 11081 / NRC-1)</name>
    <name type="common">Halobacterium halobium</name>
    <dbReference type="NCBI Taxonomy" id="64091"/>
    <lineage>
        <taxon>Archaea</taxon>
        <taxon>Methanobacteriati</taxon>
        <taxon>Methanobacteriota</taxon>
        <taxon>Stenosarchaea group</taxon>
        <taxon>Halobacteria</taxon>
        <taxon>Halobacteriales</taxon>
        <taxon>Halobacteriaceae</taxon>
        <taxon>Halobacterium</taxon>
        <taxon>Halobacterium salinarum NRC-34001</taxon>
    </lineage>
</organism>